<dbReference type="Pfam" id="PF08238">
    <property type="entry name" value="Sel1"/>
    <property type="match status" value="3"/>
</dbReference>
<dbReference type="EMBL" id="JAPVEA010000004">
    <property type="protein sequence ID" value="KAJ5455535.1"/>
    <property type="molecule type" value="Genomic_DNA"/>
</dbReference>
<feature type="compositionally biased region" description="Basic residues" evidence="1">
    <location>
        <begin position="102"/>
        <end position="117"/>
    </location>
</feature>
<dbReference type="InterPro" id="IPR006597">
    <property type="entry name" value="Sel1-like"/>
</dbReference>
<feature type="compositionally biased region" description="Low complexity" evidence="1">
    <location>
        <begin position="70"/>
        <end position="97"/>
    </location>
</feature>
<gene>
    <name evidence="2" type="ORF">N7458_003799</name>
</gene>
<keyword evidence="3" id="KW-1185">Reference proteome</keyword>
<dbReference type="Proteomes" id="UP001213681">
    <property type="component" value="Unassembled WGS sequence"/>
</dbReference>
<dbReference type="RefSeq" id="XP_056767908.1">
    <property type="nucleotide sequence ID" value="XM_056907181.1"/>
</dbReference>
<dbReference type="Gene3D" id="1.25.40.10">
    <property type="entry name" value="Tetratricopeptide repeat domain"/>
    <property type="match status" value="1"/>
</dbReference>
<dbReference type="SUPFAM" id="SSF81901">
    <property type="entry name" value="HCP-like"/>
    <property type="match status" value="1"/>
</dbReference>
<name>A0AAD6C8Z2_9EURO</name>
<feature type="compositionally biased region" description="Pro residues" evidence="1">
    <location>
        <begin position="26"/>
        <end position="36"/>
    </location>
</feature>
<dbReference type="GO" id="GO:0032153">
    <property type="term" value="C:cell division site"/>
    <property type="evidence" value="ECO:0007669"/>
    <property type="project" value="TreeGrafter"/>
</dbReference>
<dbReference type="SMART" id="SM00671">
    <property type="entry name" value="SEL1"/>
    <property type="match status" value="3"/>
</dbReference>
<proteinExistence type="predicted"/>
<evidence type="ECO:0000313" key="3">
    <source>
        <dbReference type="Proteomes" id="UP001213681"/>
    </source>
</evidence>
<feature type="region of interest" description="Disordered" evidence="1">
    <location>
        <begin position="1"/>
        <end position="150"/>
    </location>
</feature>
<feature type="compositionally biased region" description="Basic and acidic residues" evidence="1">
    <location>
        <begin position="136"/>
        <end position="150"/>
    </location>
</feature>
<dbReference type="AlphaFoldDB" id="A0AAD6C8Z2"/>
<feature type="compositionally biased region" description="Polar residues" evidence="1">
    <location>
        <begin position="118"/>
        <end position="127"/>
    </location>
</feature>
<feature type="compositionally biased region" description="Polar residues" evidence="1">
    <location>
        <begin position="164"/>
        <end position="173"/>
    </location>
</feature>
<accession>A0AAD6C8Z2</accession>
<reference evidence="2" key="2">
    <citation type="journal article" date="2023" name="IMA Fungus">
        <title>Comparative genomic study of the Penicillium genus elucidates a diverse pangenome and 15 lateral gene transfer events.</title>
        <authorList>
            <person name="Petersen C."/>
            <person name="Sorensen T."/>
            <person name="Nielsen M.R."/>
            <person name="Sondergaard T.E."/>
            <person name="Sorensen J.L."/>
            <person name="Fitzpatrick D.A."/>
            <person name="Frisvad J.C."/>
            <person name="Nielsen K.L."/>
        </authorList>
    </citation>
    <scope>NUCLEOTIDE SEQUENCE</scope>
    <source>
        <strain evidence="2">IBT 16125</strain>
    </source>
</reference>
<dbReference type="PANTHER" id="PTHR43628:SF1">
    <property type="entry name" value="CHITIN SYNTHASE REGULATORY FACTOR 2-RELATED"/>
    <property type="match status" value="1"/>
</dbReference>
<comment type="caution">
    <text evidence="2">The sequence shown here is derived from an EMBL/GenBank/DDBJ whole genome shotgun (WGS) entry which is preliminary data.</text>
</comment>
<feature type="region of interest" description="Disordered" evidence="1">
    <location>
        <begin position="163"/>
        <end position="203"/>
    </location>
</feature>
<sequence length="380" mass="41787">MPSLRDILHKREDLTEKSSAPTTNPQNPPSSPPPPEITFLRSDTFGQEVITPPAHPHDEHTPNSLASATPESPRLSSSNSRRSFLFKRSNSSRSLSSPSPPHPHRERRLSNLLHRRSPSNSQESSANIPEGLPQIEDEKGADKQEREAQWEKRATVLVQRNPHFGQSLSSPPQSVGDLSLPGGGQGRSRSSSHSRVGDQQDDVNIQEAIRLHEAGDLERSTMMFGQLADPNGHNNPLSQVLYGLALRHGWGCTKDETRAVEYLSAAATNSAAVESDALRAGMKKGGVAKGELVLAIFELANCFRMGWGVKKDPAAARQYYETAANLGDTDAMDQVAWCYLEGFGGKKDKFKAAKYYRLAEENGCPTVGNSWIWKEKYNPK</sequence>
<feature type="compositionally biased region" description="Basic and acidic residues" evidence="1">
    <location>
        <begin position="1"/>
        <end position="16"/>
    </location>
</feature>
<reference evidence="2" key="1">
    <citation type="submission" date="2022-12" db="EMBL/GenBank/DDBJ databases">
        <authorList>
            <person name="Petersen C."/>
        </authorList>
    </citation>
    <scope>NUCLEOTIDE SEQUENCE</scope>
    <source>
        <strain evidence="2">IBT 16125</strain>
    </source>
</reference>
<protein>
    <recommendedName>
        <fullName evidence="4">HCP-like protein</fullName>
    </recommendedName>
</protein>
<evidence type="ECO:0000256" key="1">
    <source>
        <dbReference type="SAM" id="MobiDB-lite"/>
    </source>
</evidence>
<dbReference type="InterPro" id="IPR052945">
    <property type="entry name" value="Mitotic_Regulator"/>
</dbReference>
<dbReference type="InterPro" id="IPR011990">
    <property type="entry name" value="TPR-like_helical_dom_sf"/>
</dbReference>
<dbReference type="GeneID" id="81597424"/>
<dbReference type="GO" id="GO:0010972">
    <property type="term" value="P:negative regulation of G2/M transition of mitotic cell cycle"/>
    <property type="evidence" value="ECO:0007669"/>
    <property type="project" value="TreeGrafter"/>
</dbReference>
<evidence type="ECO:0008006" key="4">
    <source>
        <dbReference type="Google" id="ProtNLM"/>
    </source>
</evidence>
<dbReference type="PANTHER" id="PTHR43628">
    <property type="entry name" value="ACTIVATOR OF C KINASE PROTEIN 1-RELATED"/>
    <property type="match status" value="1"/>
</dbReference>
<organism evidence="2 3">
    <name type="scientific">Penicillium daleae</name>
    <dbReference type="NCBI Taxonomy" id="63821"/>
    <lineage>
        <taxon>Eukaryota</taxon>
        <taxon>Fungi</taxon>
        <taxon>Dikarya</taxon>
        <taxon>Ascomycota</taxon>
        <taxon>Pezizomycotina</taxon>
        <taxon>Eurotiomycetes</taxon>
        <taxon>Eurotiomycetidae</taxon>
        <taxon>Eurotiales</taxon>
        <taxon>Aspergillaceae</taxon>
        <taxon>Penicillium</taxon>
    </lineage>
</organism>
<evidence type="ECO:0000313" key="2">
    <source>
        <dbReference type="EMBL" id="KAJ5455535.1"/>
    </source>
</evidence>